<name>A0A9X2Z4M7_9MYCO</name>
<dbReference type="RefSeq" id="WP_263997353.1">
    <property type="nucleotide sequence ID" value="NZ_JACKVK010000009.1"/>
</dbReference>
<dbReference type="Pfam" id="PF01636">
    <property type="entry name" value="APH"/>
    <property type="match status" value="1"/>
</dbReference>
<accession>A0A9X2Z4M7</accession>
<dbReference type="CDD" id="cd05154">
    <property type="entry name" value="ACAD10_11_N-like"/>
    <property type="match status" value="1"/>
</dbReference>
<reference evidence="2" key="2">
    <citation type="journal article" date="2022" name="BMC Genomics">
        <title>Comparative genome analysis of mycobacteria focusing on tRNA and non-coding RNA.</title>
        <authorList>
            <person name="Behra P.R.K."/>
            <person name="Pettersson B.M.F."/>
            <person name="Ramesh M."/>
            <person name="Das S."/>
            <person name="Dasgupta S."/>
            <person name="Kirsebom L.A."/>
        </authorList>
    </citation>
    <scope>NUCLEOTIDE SEQUENCE</scope>
    <source>
        <strain evidence="2">DSM 44838</strain>
    </source>
</reference>
<protein>
    <submittedName>
        <fullName evidence="2">Phosphotransferase family protein</fullName>
    </submittedName>
</protein>
<reference evidence="2" key="1">
    <citation type="submission" date="2020-07" db="EMBL/GenBank/DDBJ databases">
        <authorList>
            <person name="Pettersson B.M.F."/>
            <person name="Behra P.R.K."/>
            <person name="Ramesh M."/>
            <person name="Das S."/>
            <person name="Dasgupta S."/>
            <person name="Kirsebom L.A."/>
        </authorList>
    </citation>
    <scope>NUCLEOTIDE SEQUENCE</scope>
    <source>
        <strain evidence="2">DSM 44838</strain>
    </source>
</reference>
<feature type="domain" description="Aminoglycoside phosphotransferase" evidence="1">
    <location>
        <begin position="32"/>
        <end position="253"/>
    </location>
</feature>
<comment type="caution">
    <text evidence="2">The sequence shown here is derived from an EMBL/GenBank/DDBJ whole genome shotgun (WGS) entry which is preliminary data.</text>
</comment>
<keyword evidence="3" id="KW-1185">Reference proteome</keyword>
<dbReference type="Gene3D" id="3.30.200.20">
    <property type="entry name" value="Phosphorylase Kinase, domain 1"/>
    <property type="match status" value="1"/>
</dbReference>
<organism evidence="2 3">
    <name type="scientific">Mycobacterium yunnanensis</name>
    <dbReference type="NCBI Taxonomy" id="368477"/>
    <lineage>
        <taxon>Bacteria</taxon>
        <taxon>Bacillati</taxon>
        <taxon>Actinomycetota</taxon>
        <taxon>Actinomycetes</taxon>
        <taxon>Mycobacteriales</taxon>
        <taxon>Mycobacteriaceae</taxon>
        <taxon>Mycobacterium</taxon>
    </lineage>
</organism>
<dbReference type="EMBL" id="JACKVK010000009">
    <property type="protein sequence ID" value="MCV7422520.1"/>
    <property type="molecule type" value="Genomic_DNA"/>
</dbReference>
<evidence type="ECO:0000313" key="3">
    <source>
        <dbReference type="Proteomes" id="UP001141629"/>
    </source>
</evidence>
<sequence length="352" mass="37715">MTSVSLDGLDLGALDAHLREIGVSRSGDLRGELIAGGRSNLTFLVFDDAAKWVLRRPPLHGLTPSAHDMAREYKVVAALANTAVPVARAVTLVDDDSVLGAPFQMVDFVPGRVIRYSEELAALGNQSAIDACVDALIAVLANLHALDPEAVGLGDFGKPTGYLERQVRRWGGQWDLVRLDDDPRDADVKRLHAALGEALPPQTRSSIVHGDYRIDNTMLDATDATTVRAVLDWEMSTLGDPLSDAALMCVYRHPMFDMVHANAAWSSPQIPSADQLAHKYSVAAGVPLDNWNFYMALAYFKLAIIAAGIQFRDRMGSGAASGDLQQGSEYGEKVGEAVAPLVAAGLNELAAT</sequence>
<dbReference type="Gene3D" id="3.90.1200.10">
    <property type="match status" value="1"/>
</dbReference>
<proteinExistence type="predicted"/>
<evidence type="ECO:0000259" key="1">
    <source>
        <dbReference type="Pfam" id="PF01636"/>
    </source>
</evidence>
<dbReference type="PANTHER" id="PTHR47829">
    <property type="entry name" value="HYDROLASE, PUTATIVE (AFU_ORTHOLOGUE AFUA_1G12880)-RELATED"/>
    <property type="match status" value="1"/>
</dbReference>
<dbReference type="Proteomes" id="UP001141629">
    <property type="component" value="Unassembled WGS sequence"/>
</dbReference>
<dbReference type="InterPro" id="IPR002575">
    <property type="entry name" value="Aminoglycoside_PTrfase"/>
</dbReference>
<dbReference type="InterPro" id="IPR041726">
    <property type="entry name" value="ACAD10_11_N"/>
</dbReference>
<dbReference type="InterPro" id="IPR052898">
    <property type="entry name" value="ACAD10-like"/>
</dbReference>
<dbReference type="PANTHER" id="PTHR47829:SF1">
    <property type="entry name" value="HAD FAMILY PHOSPHATASE"/>
    <property type="match status" value="1"/>
</dbReference>
<evidence type="ECO:0000313" key="2">
    <source>
        <dbReference type="EMBL" id="MCV7422520.1"/>
    </source>
</evidence>
<gene>
    <name evidence="2" type="ORF">H7K45_18395</name>
</gene>
<dbReference type="AlphaFoldDB" id="A0A9X2Z4M7"/>
<dbReference type="SUPFAM" id="SSF56112">
    <property type="entry name" value="Protein kinase-like (PK-like)"/>
    <property type="match status" value="1"/>
</dbReference>
<dbReference type="InterPro" id="IPR011009">
    <property type="entry name" value="Kinase-like_dom_sf"/>
</dbReference>